<dbReference type="Pfam" id="PF23598">
    <property type="entry name" value="LRR_14"/>
    <property type="match status" value="1"/>
</dbReference>
<dbReference type="STRING" id="888268.A0A1E5W0F5"/>
<protein>
    <recommendedName>
        <fullName evidence="2">Disease resistance R13L4/SHOC-2-like LRR domain-containing protein</fullName>
    </recommendedName>
</protein>
<gene>
    <name evidence="3" type="ORF">BAE44_0008105</name>
</gene>
<reference evidence="3 4" key="1">
    <citation type="submission" date="2016-09" db="EMBL/GenBank/DDBJ databases">
        <title>The draft genome of Dichanthelium oligosanthes: A C3 panicoid grass species.</title>
        <authorList>
            <person name="Studer A.J."/>
            <person name="Schnable J.C."/>
            <person name="Brutnell T.P."/>
        </authorList>
    </citation>
    <scope>NUCLEOTIDE SEQUENCE [LARGE SCALE GENOMIC DNA]</scope>
    <source>
        <strain evidence="4">cv. Kellogg 1175</strain>
        <tissue evidence="3">Leaf</tissue>
    </source>
</reference>
<dbReference type="InterPro" id="IPR055414">
    <property type="entry name" value="LRR_R13L4/SHOC2-like"/>
</dbReference>
<dbReference type="InterPro" id="IPR032675">
    <property type="entry name" value="LRR_dom_sf"/>
</dbReference>
<evidence type="ECO:0000313" key="4">
    <source>
        <dbReference type="Proteomes" id="UP000095767"/>
    </source>
</evidence>
<name>A0A1E5W0F5_9POAL</name>
<feature type="domain" description="Disease resistance R13L4/SHOC-2-like LRR" evidence="2">
    <location>
        <begin position="2"/>
        <end position="109"/>
    </location>
</feature>
<sequence length="281" mass="31323">MSLLQSFQVLRVLSLEGCTLIGDTACHLKNLSGLVHLRYLGLHRTRLGELPMEVGDLKFLQTLDLRDNKIEALPHSVTLLRQLKCLLTDGVVQELPAGMGNLTSLEELHLPAWINASLVPNLSHLDVTVKSVETRDLDQLGSLPELRSLVLFISDKPFHAVIAAGAFPKLRYCHFSRLLGTYQPGAMPCLNLVMFNFNVRNLKDANFGLKGLDRLTYLPSLENVLATIYCWDAKTEEVQEAEAAAVRHAINIHPKQLSYSFFFLNESGRSSAHQLRGKSLV</sequence>
<dbReference type="PANTHER" id="PTHR47186:SF22">
    <property type="entry name" value="OS11G0589401 PROTEIN"/>
    <property type="match status" value="1"/>
</dbReference>
<keyword evidence="4" id="KW-1185">Reference proteome</keyword>
<dbReference type="SUPFAM" id="SSF52047">
    <property type="entry name" value="RNI-like"/>
    <property type="match status" value="1"/>
</dbReference>
<accession>A0A1E5W0F5</accession>
<dbReference type="Gene3D" id="3.80.10.10">
    <property type="entry name" value="Ribonuclease Inhibitor"/>
    <property type="match status" value="1"/>
</dbReference>
<dbReference type="InterPro" id="IPR001611">
    <property type="entry name" value="Leu-rich_rpt"/>
</dbReference>
<evidence type="ECO:0000313" key="3">
    <source>
        <dbReference type="EMBL" id="OEL30876.1"/>
    </source>
</evidence>
<evidence type="ECO:0000256" key="1">
    <source>
        <dbReference type="ARBA" id="ARBA00022737"/>
    </source>
</evidence>
<dbReference type="Proteomes" id="UP000095767">
    <property type="component" value="Unassembled WGS sequence"/>
</dbReference>
<organism evidence="3 4">
    <name type="scientific">Dichanthelium oligosanthes</name>
    <dbReference type="NCBI Taxonomy" id="888268"/>
    <lineage>
        <taxon>Eukaryota</taxon>
        <taxon>Viridiplantae</taxon>
        <taxon>Streptophyta</taxon>
        <taxon>Embryophyta</taxon>
        <taxon>Tracheophyta</taxon>
        <taxon>Spermatophyta</taxon>
        <taxon>Magnoliopsida</taxon>
        <taxon>Liliopsida</taxon>
        <taxon>Poales</taxon>
        <taxon>Poaceae</taxon>
        <taxon>PACMAD clade</taxon>
        <taxon>Panicoideae</taxon>
        <taxon>Panicodae</taxon>
        <taxon>Paniceae</taxon>
        <taxon>Dichantheliinae</taxon>
        <taxon>Dichanthelium</taxon>
    </lineage>
</organism>
<dbReference type="EMBL" id="LWDX02024615">
    <property type="protein sequence ID" value="OEL30876.1"/>
    <property type="molecule type" value="Genomic_DNA"/>
</dbReference>
<keyword evidence="1" id="KW-0677">Repeat</keyword>
<comment type="caution">
    <text evidence="3">The sequence shown here is derived from an EMBL/GenBank/DDBJ whole genome shotgun (WGS) entry which is preliminary data.</text>
</comment>
<dbReference type="AlphaFoldDB" id="A0A1E5W0F5"/>
<dbReference type="OrthoDB" id="693948at2759"/>
<dbReference type="PANTHER" id="PTHR47186">
    <property type="entry name" value="LEUCINE-RICH REPEAT-CONTAINING PROTEIN 57"/>
    <property type="match status" value="1"/>
</dbReference>
<proteinExistence type="predicted"/>
<evidence type="ECO:0000259" key="2">
    <source>
        <dbReference type="Pfam" id="PF23598"/>
    </source>
</evidence>
<dbReference type="PROSITE" id="PS51450">
    <property type="entry name" value="LRR"/>
    <property type="match status" value="1"/>
</dbReference>